<feature type="signal peptide" evidence="2">
    <location>
        <begin position="1"/>
        <end position="20"/>
    </location>
</feature>
<keyword evidence="2" id="KW-0732">Signal</keyword>
<keyword evidence="4" id="KW-1185">Reference proteome</keyword>
<accession>A0ABS3AV14</accession>
<evidence type="ECO:0000256" key="1">
    <source>
        <dbReference type="SAM" id="MobiDB-lite"/>
    </source>
</evidence>
<sequence length="142" mass="14758">MKRIIISTLLGFFLVTPALADWVEDFSVNFENKGIEHAVPKALEEGKTPNDIIIEGLKITALNPQNLLKALYCSGAAGDDIKAGADANDISEIIVVAAFKKSIVECGDAVADSQAYTPRGPSFSGPPSGGGGGNSFASPSTF</sequence>
<dbReference type="EMBL" id="JAFITO010000030">
    <property type="protein sequence ID" value="MBN4068618.1"/>
    <property type="molecule type" value="Genomic_DNA"/>
</dbReference>
<feature type="chain" id="PRO_5045048572" evidence="2">
    <location>
        <begin position="21"/>
        <end position="142"/>
    </location>
</feature>
<evidence type="ECO:0000313" key="4">
    <source>
        <dbReference type="Proteomes" id="UP000717534"/>
    </source>
</evidence>
<proteinExistence type="predicted"/>
<name>A0ABS3AV14_9BACT</name>
<organism evidence="3 4">
    <name type="scientific">Desulfotalea psychrophila</name>
    <dbReference type="NCBI Taxonomy" id="84980"/>
    <lineage>
        <taxon>Bacteria</taxon>
        <taxon>Pseudomonadati</taxon>
        <taxon>Thermodesulfobacteriota</taxon>
        <taxon>Desulfobulbia</taxon>
        <taxon>Desulfobulbales</taxon>
        <taxon>Desulfocapsaceae</taxon>
        <taxon>Desulfotalea</taxon>
    </lineage>
</organism>
<evidence type="ECO:0000256" key="2">
    <source>
        <dbReference type="SAM" id="SignalP"/>
    </source>
</evidence>
<evidence type="ECO:0000313" key="3">
    <source>
        <dbReference type="EMBL" id="MBN4068618.1"/>
    </source>
</evidence>
<reference evidence="3 4" key="1">
    <citation type="submission" date="2021-02" db="EMBL/GenBank/DDBJ databases">
        <title>Activity-based single-cell genomes from oceanic crustal fluid captures similar information to metagenomic and metatranscriptomic surveys with orders of magnitude less sampling.</title>
        <authorList>
            <person name="D'Angelo T.S."/>
            <person name="Orcutt B.N."/>
        </authorList>
    </citation>
    <scope>NUCLEOTIDE SEQUENCE [LARGE SCALE GENOMIC DNA]</scope>
    <source>
        <strain evidence="3">AH-315-G02</strain>
    </source>
</reference>
<gene>
    <name evidence="3" type="ORF">JYU06_03735</name>
</gene>
<comment type="caution">
    <text evidence="3">The sequence shown here is derived from an EMBL/GenBank/DDBJ whole genome shotgun (WGS) entry which is preliminary data.</text>
</comment>
<feature type="region of interest" description="Disordered" evidence="1">
    <location>
        <begin position="117"/>
        <end position="142"/>
    </location>
</feature>
<dbReference type="Proteomes" id="UP000717534">
    <property type="component" value="Unassembled WGS sequence"/>
</dbReference>
<protein>
    <submittedName>
        <fullName evidence="3">Uncharacterized protein</fullName>
    </submittedName>
</protein>